<sequence length="74" mass="7398">MGGGAGERVGTVAGPVHDIPGAVEIAGDDLGDGGIVVHDEHPGAALSVLLLLHGASLAPRTRRRRHPAPDVPVS</sequence>
<keyword evidence="2" id="KW-1185">Reference proteome</keyword>
<evidence type="ECO:0000313" key="1">
    <source>
        <dbReference type="EMBL" id="GAA2496421.1"/>
    </source>
</evidence>
<protein>
    <submittedName>
        <fullName evidence="1">Uncharacterized protein</fullName>
    </submittedName>
</protein>
<reference evidence="2" key="1">
    <citation type="journal article" date="2019" name="Int. J. Syst. Evol. Microbiol.">
        <title>The Global Catalogue of Microorganisms (GCM) 10K type strain sequencing project: providing services to taxonomists for standard genome sequencing and annotation.</title>
        <authorList>
            <consortium name="The Broad Institute Genomics Platform"/>
            <consortium name="The Broad Institute Genome Sequencing Center for Infectious Disease"/>
            <person name="Wu L."/>
            <person name="Ma J."/>
        </authorList>
    </citation>
    <scope>NUCLEOTIDE SEQUENCE [LARGE SCALE GENOMIC DNA]</scope>
    <source>
        <strain evidence="2">JCM 4395</strain>
    </source>
</reference>
<evidence type="ECO:0000313" key="2">
    <source>
        <dbReference type="Proteomes" id="UP001501777"/>
    </source>
</evidence>
<organism evidence="1 2">
    <name type="scientific">Streptomyces longisporus</name>
    <dbReference type="NCBI Taxonomy" id="1948"/>
    <lineage>
        <taxon>Bacteria</taxon>
        <taxon>Bacillati</taxon>
        <taxon>Actinomycetota</taxon>
        <taxon>Actinomycetes</taxon>
        <taxon>Kitasatosporales</taxon>
        <taxon>Streptomycetaceae</taxon>
        <taxon>Streptomyces</taxon>
    </lineage>
</organism>
<dbReference type="EMBL" id="BAAASG010000009">
    <property type="protein sequence ID" value="GAA2496421.1"/>
    <property type="molecule type" value="Genomic_DNA"/>
</dbReference>
<name>A0ABP5ZG95_STRLO</name>
<proteinExistence type="predicted"/>
<accession>A0ABP5ZG95</accession>
<comment type="caution">
    <text evidence="1">The sequence shown here is derived from an EMBL/GenBank/DDBJ whole genome shotgun (WGS) entry which is preliminary data.</text>
</comment>
<gene>
    <name evidence="1" type="ORF">GCM10010276_41520</name>
</gene>
<dbReference type="Proteomes" id="UP001501777">
    <property type="component" value="Unassembled WGS sequence"/>
</dbReference>